<comment type="caution">
    <text evidence="1">The sequence shown here is derived from an EMBL/GenBank/DDBJ whole genome shotgun (WGS) entry which is preliminary data.</text>
</comment>
<dbReference type="Proteomes" id="UP000536773">
    <property type="component" value="Unassembled WGS sequence"/>
</dbReference>
<dbReference type="AlphaFoldDB" id="A0A848EW55"/>
<dbReference type="EMBL" id="JABBJH010000035">
    <property type="protein sequence ID" value="NMK40069.1"/>
    <property type="molecule type" value="Genomic_DNA"/>
</dbReference>
<name>A0A848EW55_MEGEL</name>
<organism evidence="1 2">
    <name type="scientific">Megasphaera elsdenii</name>
    <dbReference type="NCBI Taxonomy" id="907"/>
    <lineage>
        <taxon>Bacteria</taxon>
        <taxon>Bacillati</taxon>
        <taxon>Bacillota</taxon>
        <taxon>Negativicutes</taxon>
        <taxon>Veillonellales</taxon>
        <taxon>Veillonellaceae</taxon>
        <taxon>Megasphaera</taxon>
    </lineage>
</organism>
<sequence length="61" mass="7001">MKKTLFTVNQAQEVFGGTISKTFLYKMMRTGQIPCVQIGHRKLISGAWVEKILREAEKMEV</sequence>
<evidence type="ECO:0000313" key="1">
    <source>
        <dbReference type="EMBL" id="NMK40069.1"/>
    </source>
</evidence>
<protein>
    <submittedName>
        <fullName evidence="1">Helix-turn-helix domain-containing protein</fullName>
    </submittedName>
</protein>
<dbReference type="RefSeq" id="WP_169014076.1">
    <property type="nucleotide sequence ID" value="NZ_CALZUV010000035.1"/>
</dbReference>
<gene>
    <name evidence="1" type="ORF">HG933_11980</name>
</gene>
<reference evidence="1 2" key="1">
    <citation type="submission" date="2020-04" db="EMBL/GenBank/DDBJ databases">
        <authorList>
            <person name="Hitch T.C.A."/>
            <person name="Wylensek D."/>
            <person name="Clavel T."/>
        </authorList>
    </citation>
    <scope>NUCLEOTIDE SEQUENCE [LARGE SCALE GENOMIC DNA]</scope>
    <source>
        <strain evidence="1 2">WCA-386-APC-2A</strain>
    </source>
</reference>
<proteinExistence type="predicted"/>
<accession>A0A848EW55</accession>
<evidence type="ECO:0000313" key="2">
    <source>
        <dbReference type="Proteomes" id="UP000536773"/>
    </source>
</evidence>